<dbReference type="EMBL" id="DUZY01000008">
    <property type="protein sequence ID" value="DAD46729.1"/>
    <property type="molecule type" value="Genomic_DNA"/>
</dbReference>
<name>A0A822ZTV1_NELNU</name>
<organism evidence="1 2">
    <name type="scientific">Nelumbo nucifera</name>
    <name type="common">Sacred lotus</name>
    <dbReference type="NCBI Taxonomy" id="4432"/>
    <lineage>
        <taxon>Eukaryota</taxon>
        <taxon>Viridiplantae</taxon>
        <taxon>Streptophyta</taxon>
        <taxon>Embryophyta</taxon>
        <taxon>Tracheophyta</taxon>
        <taxon>Spermatophyta</taxon>
        <taxon>Magnoliopsida</taxon>
        <taxon>Proteales</taxon>
        <taxon>Nelumbonaceae</taxon>
        <taxon>Nelumbo</taxon>
    </lineage>
</organism>
<evidence type="ECO:0000313" key="1">
    <source>
        <dbReference type="EMBL" id="DAD46729.1"/>
    </source>
</evidence>
<dbReference type="Proteomes" id="UP000607653">
    <property type="component" value="Unassembled WGS sequence"/>
</dbReference>
<accession>A0A822ZTV1</accession>
<protein>
    <submittedName>
        <fullName evidence="1">Uncharacterized protein</fullName>
    </submittedName>
</protein>
<gene>
    <name evidence="1" type="ORF">HUJ06_016666</name>
</gene>
<comment type="caution">
    <text evidence="1">The sequence shown here is derived from an EMBL/GenBank/DDBJ whole genome shotgun (WGS) entry which is preliminary data.</text>
</comment>
<keyword evidence="2" id="KW-1185">Reference proteome</keyword>
<reference evidence="1 2" key="1">
    <citation type="journal article" date="2020" name="Mol. Biol. Evol.">
        <title>Distinct Expression and Methylation Patterns for Genes with Different Fates following a Single Whole-Genome Duplication in Flowering Plants.</title>
        <authorList>
            <person name="Shi T."/>
            <person name="Rahmani R.S."/>
            <person name="Gugger P.F."/>
            <person name="Wang M."/>
            <person name="Li H."/>
            <person name="Zhang Y."/>
            <person name="Li Z."/>
            <person name="Wang Q."/>
            <person name="Van de Peer Y."/>
            <person name="Marchal K."/>
            <person name="Chen J."/>
        </authorList>
    </citation>
    <scope>NUCLEOTIDE SEQUENCE [LARGE SCALE GENOMIC DNA]</scope>
    <source>
        <tissue evidence="1">Leaf</tissue>
    </source>
</reference>
<proteinExistence type="predicted"/>
<evidence type="ECO:0000313" key="2">
    <source>
        <dbReference type="Proteomes" id="UP000607653"/>
    </source>
</evidence>
<sequence length="94" mass="10884">MVEDLNKYHLKDWTPSKMEMISTTNQGHTTTLSKTVLMTKSSHHILFSEMYVLHTLGLQITTGKTNWENRFHTCGDFRPIVGYLEWAELVIGRS</sequence>
<dbReference type="AlphaFoldDB" id="A0A822ZTV1"/>